<evidence type="ECO:0000256" key="10">
    <source>
        <dbReference type="SAM" id="SignalP"/>
    </source>
</evidence>
<dbReference type="AlphaFoldDB" id="A0A098M0E4"/>
<proteinExistence type="inferred from homology"/>
<dbReference type="InterPro" id="IPR009038">
    <property type="entry name" value="GOLD_dom"/>
</dbReference>
<evidence type="ECO:0000256" key="5">
    <source>
        <dbReference type="ARBA" id="ARBA00022824"/>
    </source>
</evidence>
<feature type="domain" description="GOLD" evidence="11">
    <location>
        <begin position="33"/>
        <end position="146"/>
    </location>
</feature>
<feature type="signal peptide" evidence="10">
    <location>
        <begin position="1"/>
        <end position="23"/>
    </location>
</feature>
<evidence type="ECO:0000256" key="4">
    <source>
        <dbReference type="ARBA" id="ARBA00022729"/>
    </source>
</evidence>
<evidence type="ECO:0000256" key="6">
    <source>
        <dbReference type="ARBA" id="ARBA00022989"/>
    </source>
</evidence>
<sequence length="212" mass="24408">MWLPALLGPWAVLLALSAGRCRGLSFHLPPLSRKCLKEELHRDVMVTGEYEVSEAAAPGIRTDLKVTDSAGHLLYSREEAKKGKFAFTTEDYEVYEICFQSHGQPGNFRLPDQLVTLNVKHGVEAMNYENVAKAEKLKPLEIDLRRLEDLSESIVKDFAFMKKREEEMRDTNESTSTRVFYFSIFSMLCLVSLASWQVFYLRRFFKAKKLIE</sequence>
<accession>A0A098M0E4</accession>
<dbReference type="PROSITE" id="PS50866">
    <property type="entry name" value="GOLD"/>
    <property type="match status" value="1"/>
</dbReference>
<keyword evidence="3 8" id="KW-0812">Transmembrane</keyword>
<dbReference type="InterPro" id="IPR015720">
    <property type="entry name" value="Emp24-like"/>
</dbReference>
<keyword evidence="4 10" id="KW-0732">Signal</keyword>
<dbReference type="Pfam" id="PF01105">
    <property type="entry name" value="EMP24_GP25L"/>
    <property type="match status" value="1"/>
</dbReference>
<dbReference type="PANTHER" id="PTHR22811">
    <property type="entry name" value="TRANSMEMBRANE EMP24 DOMAIN-CONTAINING PROTEIN"/>
    <property type="match status" value="1"/>
</dbReference>
<name>A0A098M0E4_9SAUR</name>
<reference evidence="12" key="1">
    <citation type="submission" date="2014-09" db="EMBL/GenBank/DDBJ databases">
        <title>RNA-seq and high-definition mass spectrometry reveal the complex and divergent venoms of two rear-fanged colubrid snakes.</title>
        <authorList>
            <person name="McGivern J.J."/>
            <person name="Wray K.P."/>
            <person name="Margres M.J."/>
            <person name="Couch M.E."/>
            <person name="Mackessy S.P."/>
            <person name="Rokyta D.R."/>
        </authorList>
    </citation>
    <scope>NUCLEOTIDE SEQUENCE</scope>
    <source>
        <tissue evidence="12">Venom gland</tissue>
    </source>
</reference>
<evidence type="ECO:0000256" key="2">
    <source>
        <dbReference type="ARBA" id="ARBA00007104"/>
    </source>
</evidence>
<evidence type="ECO:0000313" key="12">
    <source>
        <dbReference type="EMBL" id="JAC95681.1"/>
    </source>
</evidence>
<evidence type="ECO:0000259" key="11">
    <source>
        <dbReference type="PROSITE" id="PS50866"/>
    </source>
</evidence>
<feature type="transmembrane region" description="Helical" evidence="9">
    <location>
        <begin position="179"/>
        <end position="201"/>
    </location>
</feature>
<protein>
    <submittedName>
        <fullName evidence="12">Transmembrane emp24 domain-containing protein 10</fullName>
    </submittedName>
</protein>
<evidence type="ECO:0000256" key="1">
    <source>
        <dbReference type="ARBA" id="ARBA00004115"/>
    </source>
</evidence>
<keyword evidence="5" id="KW-0256">Endoplasmic reticulum</keyword>
<comment type="similarity">
    <text evidence="2 8">Belongs to the EMP24/GP25L family.</text>
</comment>
<evidence type="ECO:0000256" key="7">
    <source>
        <dbReference type="ARBA" id="ARBA00023136"/>
    </source>
</evidence>
<keyword evidence="7 9" id="KW-0472">Membrane</keyword>
<organism evidence="12">
    <name type="scientific">Hypsiglena sp. JMG-2014</name>
    <dbReference type="NCBI Taxonomy" id="1550645"/>
    <lineage>
        <taxon>Eukaryota</taxon>
        <taxon>Metazoa</taxon>
        <taxon>Chordata</taxon>
        <taxon>Craniata</taxon>
        <taxon>Vertebrata</taxon>
        <taxon>Euteleostomi</taxon>
        <taxon>Lepidosauria</taxon>
        <taxon>Squamata</taxon>
        <taxon>Bifurcata</taxon>
        <taxon>Unidentata</taxon>
        <taxon>Episquamata</taxon>
        <taxon>Toxicofera</taxon>
        <taxon>Serpentes</taxon>
        <taxon>Colubroidea</taxon>
        <taxon>Dipsadidae</taxon>
        <taxon>Hypsiglena</taxon>
    </lineage>
</organism>
<evidence type="ECO:0000256" key="8">
    <source>
        <dbReference type="RuleBase" id="RU003827"/>
    </source>
</evidence>
<feature type="chain" id="PRO_5001937900" evidence="10">
    <location>
        <begin position="24"/>
        <end position="212"/>
    </location>
</feature>
<evidence type="ECO:0000256" key="9">
    <source>
        <dbReference type="SAM" id="Phobius"/>
    </source>
</evidence>
<evidence type="ECO:0000256" key="3">
    <source>
        <dbReference type="ARBA" id="ARBA00022692"/>
    </source>
</evidence>
<dbReference type="EMBL" id="GBSI01000815">
    <property type="protein sequence ID" value="JAC95681.1"/>
    <property type="molecule type" value="Transcribed_RNA"/>
</dbReference>
<keyword evidence="6 9" id="KW-1133">Transmembrane helix</keyword>
<dbReference type="GO" id="GO:0005789">
    <property type="term" value="C:endoplasmic reticulum membrane"/>
    <property type="evidence" value="ECO:0007669"/>
    <property type="project" value="UniProtKB-SubCell"/>
</dbReference>
<comment type="subcellular location">
    <subcellularLocation>
        <location evidence="1">Endoplasmic reticulum membrane</location>
        <topology evidence="1">Single-pass type I membrane protein</topology>
    </subcellularLocation>
    <subcellularLocation>
        <location evidence="8">Membrane</location>
        <topology evidence="8">Single-pass type I membrane protein</topology>
    </subcellularLocation>
</comment>
<dbReference type="SMART" id="SM01190">
    <property type="entry name" value="EMP24_GP25L"/>
    <property type="match status" value="1"/>
</dbReference>